<evidence type="ECO:0000313" key="10">
    <source>
        <dbReference type="EMBL" id="KAH0553267.1"/>
    </source>
</evidence>
<dbReference type="PANTHER" id="PTHR47782:SF8">
    <property type="entry name" value="ZN(II)2CYS6 TRANSCRIPTION FACTOR (EUROFUNG)"/>
    <property type="match status" value="1"/>
</dbReference>
<dbReference type="Pfam" id="PF04082">
    <property type="entry name" value="Fungal_trans"/>
    <property type="match status" value="1"/>
</dbReference>
<dbReference type="GO" id="GO:0000981">
    <property type="term" value="F:DNA-binding transcription factor activity, RNA polymerase II-specific"/>
    <property type="evidence" value="ECO:0007669"/>
    <property type="project" value="InterPro"/>
</dbReference>
<feature type="compositionally biased region" description="Low complexity" evidence="8">
    <location>
        <begin position="554"/>
        <end position="565"/>
    </location>
</feature>
<evidence type="ECO:0000313" key="11">
    <source>
        <dbReference type="Proteomes" id="UP000750711"/>
    </source>
</evidence>
<evidence type="ECO:0000256" key="4">
    <source>
        <dbReference type="ARBA" id="ARBA00023015"/>
    </source>
</evidence>
<keyword evidence="2" id="KW-0479">Metal-binding</keyword>
<evidence type="ECO:0000256" key="3">
    <source>
        <dbReference type="ARBA" id="ARBA00022833"/>
    </source>
</evidence>
<keyword evidence="11" id="KW-1185">Reference proteome</keyword>
<dbReference type="EMBL" id="JAGHQM010001527">
    <property type="protein sequence ID" value="KAH0553267.1"/>
    <property type="molecule type" value="Genomic_DNA"/>
</dbReference>
<dbReference type="AlphaFoldDB" id="A0A9P8L7B5"/>
<protein>
    <recommendedName>
        <fullName evidence="9">Xylanolytic transcriptional activator regulatory domain-containing protein</fullName>
    </recommendedName>
</protein>
<dbReference type="GO" id="GO:0043565">
    <property type="term" value="F:sequence-specific DNA binding"/>
    <property type="evidence" value="ECO:0007669"/>
    <property type="project" value="TreeGrafter"/>
</dbReference>
<feature type="domain" description="Xylanolytic transcriptional activator regulatory" evidence="9">
    <location>
        <begin position="245"/>
        <end position="324"/>
    </location>
</feature>
<keyword evidence="5" id="KW-0238">DNA-binding</keyword>
<evidence type="ECO:0000256" key="6">
    <source>
        <dbReference type="ARBA" id="ARBA00023163"/>
    </source>
</evidence>
<feature type="compositionally biased region" description="Polar residues" evidence="8">
    <location>
        <begin position="610"/>
        <end position="622"/>
    </location>
</feature>
<dbReference type="GO" id="GO:0006351">
    <property type="term" value="P:DNA-templated transcription"/>
    <property type="evidence" value="ECO:0007669"/>
    <property type="project" value="InterPro"/>
</dbReference>
<keyword evidence="6" id="KW-0804">Transcription</keyword>
<sequence length="765" mass="86264">MPCDRSGVVCEYLDTAKRKTIPRTYVIHLQDRVRELEDELMRLSEDDGSTADNEGIVRGAGLVKLDSVDEPRFLGTSSGIAVTRLVMELARRNTETKSIREIVPEVRERQEQSPEQDKQRIKTYPLTSSVLAPSLPKRSVTDGLIKVFIQKAQAMFPTLHEPTFQQDLEAVYNGSNDAYQNFVVRMVLAISMQKLVTQYAGLADSYYLAALPYLNTIVEQMDLKTIQCFVLIAQYSLLTPTKIPVYYLIGLATRMCQQLGLNEEKTVVQGMTELDPIQKDMRRRLFWIVTSMENGLSHSLGRPSAFAISADHLEVGFFEPVDDEYITVDGIKPGPPSPKKVITIHFFKMRLLQMEIRKKLYLKTKPEPKDDTHPWFAEMEEKLESWRTSSPGNEGGTGLSSVWFRVRYNTMIIFLYRPSPQIPQPSVRAAKLCFDAAVYNLQEQRKMVENRSVDLTWVFVQQIFMQTNTVLWTISVPQIREQHSKREVEGHLDNALRSLLLSSERWPGTAAATDLYRKLITATLKSYGEESEVSSVTYSESIKAPSLSPYPERPSQSPISTPSTTAYSVTRPPGSTPSYGYPTESPQSQPDGHSPQPNLSTARHPVMAPLSSSNPNQPLDMSQFQHSPRFQEVSYNTDDGTVDLFPYGVPDLLNWNPEISAAPPNASKFPSLSFDAFQFDALLSQQQQQQQQGPLGGFQYEYHPRNDSLSQEQQLELMDTLETFGVEYMDGYLEQSAAYFTSVLGNSNQDAMALQNEVSLNLGDA</sequence>
<evidence type="ECO:0000256" key="1">
    <source>
        <dbReference type="ARBA" id="ARBA00004123"/>
    </source>
</evidence>
<evidence type="ECO:0000256" key="2">
    <source>
        <dbReference type="ARBA" id="ARBA00022723"/>
    </source>
</evidence>
<dbReference type="Gene3D" id="4.10.240.10">
    <property type="entry name" value="Zn(2)-C6 fungal-type DNA-binding domain"/>
    <property type="match status" value="1"/>
</dbReference>
<organism evidence="10 11">
    <name type="scientific">Trichoglossum hirsutum</name>
    <dbReference type="NCBI Taxonomy" id="265104"/>
    <lineage>
        <taxon>Eukaryota</taxon>
        <taxon>Fungi</taxon>
        <taxon>Dikarya</taxon>
        <taxon>Ascomycota</taxon>
        <taxon>Pezizomycotina</taxon>
        <taxon>Geoglossomycetes</taxon>
        <taxon>Geoglossales</taxon>
        <taxon>Geoglossaceae</taxon>
        <taxon>Trichoglossum</taxon>
    </lineage>
</organism>
<dbReference type="GO" id="GO:0008270">
    <property type="term" value="F:zinc ion binding"/>
    <property type="evidence" value="ECO:0007669"/>
    <property type="project" value="InterPro"/>
</dbReference>
<feature type="region of interest" description="Disordered" evidence="8">
    <location>
        <begin position="542"/>
        <end position="622"/>
    </location>
</feature>
<dbReference type="CDD" id="cd12148">
    <property type="entry name" value="fungal_TF_MHR"/>
    <property type="match status" value="1"/>
</dbReference>
<dbReference type="Proteomes" id="UP000750711">
    <property type="component" value="Unassembled WGS sequence"/>
</dbReference>
<name>A0A9P8L7B5_9PEZI</name>
<evidence type="ECO:0000259" key="9">
    <source>
        <dbReference type="SMART" id="SM00906"/>
    </source>
</evidence>
<dbReference type="InterPro" id="IPR007219">
    <property type="entry name" value="XnlR_reg_dom"/>
</dbReference>
<dbReference type="SMART" id="SM00906">
    <property type="entry name" value="Fungal_trans"/>
    <property type="match status" value="1"/>
</dbReference>
<keyword evidence="4" id="KW-0805">Transcription regulation</keyword>
<accession>A0A9P8L7B5</accession>
<reference evidence="10" key="1">
    <citation type="submission" date="2021-03" db="EMBL/GenBank/DDBJ databases">
        <title>Comparative genomics and phylogenomic investigation of the class Geoglossomycetes provide insights into ecological specialization and systematics.</title>
        <authorList>
            <person name="Melie T."/>
            <person name="Pirro S."/>
            <person name="Miller A.N."/>
            <person name="Quandt A."/>
        </authorList>
    </citation>
    <scope>NUCLEOTIDE SEQUENCE</scope>
    <source>
        <strain evidence="10">CAQ_001_2017</strain>
    </source>
</reference>
<keyword evidence="3" id="KW-0862">Zinc</keyword>
<evidence type="ECO:0000256" key="8">
    <source>
        <dbReference type="SAM" id="MobiDB-lite"/>
    </source>
</evidence>
<proteinExistence type="predicted"/>
<comment type="subcellular location">
    <subcellularLocation>
        <location evidence="1">Nucleus</location>
    </subcellularLocation>
</comment>
<gene>
    <name evidence="10" type="ORF">GP486_006588</name>
</gene>
<comment type="caution">
    <text evidence="10">The sequence shown here is derived from an EMBL/GenBank/DDBJ whole genome shotgun (WGS) entry which is preliminary data.</text>
</comment>
<keyword evidence="7" id="KW-0539">Nucleus</keyword>
<dbReference type="InterPro" id="IPR036864">
    <property type="entry name" value="Zn2-C6_fun-type_DNA-bd_sf"/>
</dbReference>
<evidence type="ECO:0000256" key="5">
    <source>
        <dbReference type="ARBA" id="ARBA00023125"/>
    </source>
</evidence>
<dbReference type="CDD" id="cd14723">
    <property type="entry name" value="ZIP_Ppr1"/>
    <property type="match status" value="1"/>
</dbReference>
<dbReference type="GO" id="GO:0045944">
    <property type="term" value="P:positive regulation of transcription by RNA polymerase II"/>
    <property type="evidence" value="ECO:0007669"/>
    <property type="project" value="TreeGrafter"/>
</dbReference>
<evidence type="ECO:0000256" key="7">
    <source>
        <dbReference type="ARBA" id="ARBA00023242"/>
    </source>
</evidence>
<dbReference type="InterPro" id="IPR052202">
    <property type="entry name" value="Yeast_MetPath_Reg"/>
</dbReference>
<dbReference type="PANTHER" id="PTHR47782">
    <property type="entry name" value="ZN(II)2CYS6 TRANSCRIPTION FACTOR (EUROFUNG)-RELATED"/>
    <property type="match status" value="1"/>
</dbReference>
<dbReference type="GO" id="GO:0005634">
    <property type="term" value="C:nucleus"/>
    <property type="evidence" value="ECO:0007669"/>
    <property type="project" value="UniProtKB-SubCell"/>
</dbReference>
<feature type="compositionally biased region" description="Polar residues" evidence="8">
    <location>
        <begin position="584"/>
        <end position="601"/>
    </location>
</feature>